<sequence length="193" mass="21365">MWRGLIMADGDTDVAVPRSSESLVELLGQLPALTCSLKLTIPKWTAFTIDHLNLDRRLQHLTLHHDNNHGGFLAALAPLLPPSLVSLDLSKFDQDELGRDLFPHLPLTLESLTLQACALTTEHVAPLTTRWPPALIHLDLGDNQLSTVPTPLPFKLKYLGLKGLTMLQGTRVDDHVVWVCALPRSLRTLENAK</sequence>
<accession>A0A0L0SCT5</accession>
<evidence type="ECO:0000313" key="2">
    <source>
        <dbReference type="Proteomes" id="UP000054350"/>
    </source>
</evidence>
<dbReference type="Gene3D" id="3.80.10.10">
    <property type="entry name" value="Ribonuclease Inhibitor"/>
    <property type="match status" value="1"/>
</dbReference>
<reference evidence="2" key="2">
    <citation type="submission" date="2009-11" db="EMBL/GenBank/DDBJ databases">
        <title>The Genome Sequence of Allomyces macrogynus strain ATCC 38327.</title>
        <authorList>
            <consortium name="The Broad Institute Genome Sequencing Platform"/>
            <person name="Russ C."/>
            <person name="Cuomo C."/>
            <person name="Shea T."/>
            <person name="Young S.K."/>
            <person name="Zeng Q."/>
            <person name="Koehrsen M."/>
            <person name="Haas B."/>
            <person name="Borodovsky M."/>
            <person name="Guigo R."/>
            <person name="Alvarado L."/>
            <person name="Berlin A."/>
            <person name="Borenstein D."/>
            <person name="Chen Z."/>
            <person name="Engels R."/>
            <person name="Freedman E."/>
            <person name="Gellesch M."/>
            <person name="Goldberg J."/>
            <person name="Griggs A."/>
            <person name="Gujja S."/>
            <person name="Heiman D."/>
            <person name="Hepburn T."/>
            <person name="Howarth C."/>
            <person name="Jen D."/>
            <person name="Larson L."/>
            <person name="Lewis B."/>
            <person name="Mehta T."/>
            <person name="Park D."/>
            <person name="Pearson M."/>
            <person name="Roberts A."/>
            <person name="Saif S."/>
            <person name="Shenoy N."/>
            <person name="Sisk P."/>
            <person name="Stolte C."/>
            <person name="Sykes S."/>
            <person name="Walk T."/>
            <person name="White J."/>
            <person name="Yandava C."/>
            <person name="Burger G."/>
            <person name="Gray M.W."/>
            <person name="Holland P.W.H."/>
            <person name="King N."/>
            <person name="Lang F.B.F."/>
            <person name="Roger A.J."/>
            <person name="Ruiz-Trillo I."/>
            <person name="Lander E."/>
            <person name="Nusbaum C."/>
        </authorList>
    </citation>
    <scope>NUCLEOTIDE SEQUENCE [LARGE SCALE GENOMIC DNA]</scope>
    <source>
        <strain evidence="2">ATCC 38327</strain>
    </source>
</reference>
<dbReference type="SUPFAM" id="SSF52047">
    <property type="entry name" value="RNI-like"/>
    <property type="match status" value="1"/>
</dbReference>
<evidence type="ECO:0000313" key="1">
    <source>
        <dbReference type="EMBL" id="KNE60252.1"/>
    </source>
</evidence>
<dbReference type="VEuPathDB" id="FungiDB:AMAG_18500"/>
<reference evidence="1 2" key="1">
    <citation type="submission" date="2009-11" db="EMBL/GenBank/DDBJ databases">
        <title>Annotation of Allomyces macrogynus ATCC 38327.</title>
        <authorList>
            <consortium name="The Broad Institute Genome Sequencing Platform"/>
            <person name="Russ C."/>
            <person name="Cuomo C."/>
            <person name="Burger G."/>
            <person name="Gray M.W."/>
            <person name="Holland P.W.H."/>
            <person name="King N."/>
            <person name="Lang F.B.F."/>
            <person name="Roger A.J."/>
            <person name="Ruiz-Trillo I."/>
            <person name="Young S.K."/>
            <person name="Zeng Q."/>
            <person name="Gargeya S."/>
            <person name="Fitzgerald M."/>
            <person name="Haas B."/>
            <person name="Abouelleil A."/>
            <person name="Alvarado L."/>
            <person name="Arachchi H.M."/>
            <person name="Berlin A."/>
            <person name="Chapman S.B."/>
            <person name="Gearin G."/>
            <person name="Goldberg J."/>
            <person name="Griggs A."/>
            <person name="Gujja S."/>
            <person name="Hansen M."/>
            <person name="Heiman D."/>
            <person name="Howarth C."/>
            <person name="Larimer J."/>
            <person name="Lui A."/>
            <person name="MacDonald P.J.P."/>
            <person name="McCowen C."/>
            <person name="Montmayeur A."/>
            <person name="Murphy C."/>
            <person name="Neiman D."/>
            <person name="Pearson M."/>
            <person name="Priest M."/>
            <person name="Roberts A."/>
            <person name="Saif S."/>
            <person name="Shea T."/>
            <person name="Sisk P."/>
            <person name="Stolte C."/>
            <person name="Sykes S."/>
            <person name="Wortman J."/>
            <person name="Nusbaum C."/>
            <person name="Birren B."/>
        </authorList>
    </citation>
    <scope>NUCLEOTIDE SEQUENCE [LARGE SCALE GENOMIC DNA]</scope>
    <source>
        <strain evidence="1 2">ATCC 38327</strain>
    </source>
</reference>
<dbReference type="EMBL" id="GG745336">
    <property type="protein sequence ID" value="KNE60252.1"/>
    <property type="molecule type" value="Genomic_DNA"/>
</dbReference>
<gene>
    <name evidence="1" type="ORF">AMAG_18500</name>
</gene>
<dbReference type="OrthoDB" id="5789657at2759"/>
<name>A0A0L0SCT5_ALLM3</name>
<organism evidence="1 2">
    <name type="scientific">Allomyces macrogynus (strain ATCC 38327)</name>
    <name type="common">Allomyces javanicus var. macrogynus</name>
    <dbReference type="NCBI Taxonomy" id="578462"/>
    <lineage>
        <taxon>Eukaryota</taxon>
        <taxon>Fungi</taxon>
        <taxon>Fungi incertae sedis</taxon>
        <taxon>Blastocladiomycota</taxon>
        <taxon>Blastocladiomycetes</taxon>
        <taxon>Blastocladiales</taxon>
        <taxon>Blastocladiaceae</taxon>
        <taxon>Allomyces</taxon>
    </lineage>
</organism>
<proteinExistence type="predicted"/>
<dbReference type="AlphaFoldDB" id="A0A0L0SCT5"/>
<dbReference type="Proteomes" id="UP000054350">
    <property type="component" value="Unassembled WGS sequence"/>
</dbReference>
<keyword evidence="2" id="KW-1185">Reference proteome</keyword>
<protein>
    <submittedName>
        <fullName evidence="1">Uncharacterized protein</fullName>
    </submittedName>
</protein>
<dbReference type="InterPro" id="IPR032675">
    <property type="entry name" value="LRR_dom_sf"/>
</dbReference>